<keyword evidence="2" id="KW-0433">Leucine-rich repeat</keyword>
<dbReference type="EMBL" id="KZ308731">
    <property type="protein sequence ID" value="KAG8233588.1"/>
    <property type="molecule type" value="Genomic_DNA"/>
</dbReference>
<dbReference type="PANTHER" id="PTHR45973:SF35">
    <property type="entry name" value="LEUCINE-RICH REPEAT-CONTAINING PROTEIN 43"/>
    <property type="match status" value="1"/>
</dbReference>
<dbReference type="Pfam" id="PF12799">
    <property type="entry name" value="LRR_4"/>
    <property type="match status" value="1"/>
</dbReference>
<accession>A0A8K0KFV8</accession>
<organism evidence="5 6">
    <name type="scientific">Ladona fulva</name>
    <name type="common">Scarce chaser dragonfly</name>
    <name type="synonym">Libellula fulva</name>
    <dbReference type="NCBI Taxonomy" id="123851"/>
    <lineage>
        <taxon>Eukaryota</taxon>
        <taxon>Metazoa</taxon>
        <taxon>Ecdysozoa</taxon>
        <taxon>Arthropoda</taxon>
        <taxon>Hexapoda</taxon>
        <taxon>Insecta</taxon>
        <taxon>Pterygota</taxon>
        <taxon>Palaeoptera</taxon>
        <taxon>Odonata</taxon>
        <taxon>Epiprocta</taxon>
        <taxon>Anisoptera</taxon>
        <taxon>Libelluloidea</taxon>
        <taxon>Libellulidae</taxon>
        <taxon>Ladona</taxon>
    </lineage>
</organism>
<dbReference type="SUPFAM" id="SSF52075">
    <property type="entry name" value="Outer arm dynein light chain 1"/>
    <property type="match status" value="1"/>
</dbReference>
<sequence>MISLDLSNNKITSIWGLQELPKLKTLCLSHNCVTFITNNKQIIQSLDERITTLEKESHLQSSNQQAKITDISFFPELKTLHLNNNGINSLIPLYIDRMKHLEALFLHGNELSCIRGIITIQVAFSEMSNKKLIHDIFILIEGKIGVANFLCEELIEVYPHSLPYSTLYYLRKTILIR</sequence>
<evidence type="ECO:0000313" key="5">
    <source>
        <dbReference type="EMBL" id="KAG8233588.1"/>
    </source>
</evidence>
<dbReference type="InterPro" id="IPR025875">
    <property type="entry name" value="Leu-rich_rpt_4"/>
</dbReference>
<reference evidence="5" key="2">
    <citation type="submission" date="2017-10" db="EMBL/GenBank/DDBJ databases">
        <title>Ladona fulva Genome sequencing and assembly.</title>
        <authorList>
            <person name="Murali S."/>
            <person name="Richards S."/>
            <person name="Bandaranaike D."/>
            <person name="Bellair M."/>
            <person name="Blankenburg K."/>
            <person name="Chao H."/>
            <person name="Dinh H."/>
            <person name="Doddapaneni H."/>
            <person name="Dugan-Rocha S."/>
            <person name="Elkadiri S."/>
            <person name="Gnanaolivu R."/>
            <person name="Hernandez B."/>
            <person name="Skinner E."/>
            <person name="Javaid M."/>
            <person name="Lee S."/>
            <person name="Li M."/>
            <person name="Ming W."/>
            <person name="Munidasa M."/>
            <person name="Muniz J."/>
            <person name="Nguyen L."/>
            <person name="Hughes D."/>
            <person name="Osuji N."/>
            <person name="Pu L.-L."/>
            <person name="Puazo M."/>
            <person name="Qu C."/>
            <person name="Quiroz J."/>
            <person name="Raj R."/>
            <person name="Weissenberger G."/>
            <person name="Xin Y."/>
            <person name="Zou X."/>
            <person name="Han Y."/>
            <person name="Worley K."/>
            <person name="Muzny D."/>
            <person name="Gibbs R."/>
        </authorList>
    </citation>
    <scope>NUCLEOTIDE SEQUENCE</scope>
    <source>
        <strain evidence="5">Sampled in the wild</strain>
    </source>
</reference>
<evidence type="ECO:0000256" key="4">
    <source>
        <dbReference type="ARBA" id="ARBA00024433"/>
    </source>
</evidence>
<dbReference type="Pfam" id="PF00560">
    <property type="entry name" value="LRR_1"/>
    <property type="match status" value="1"/>
</dbReference>
<dbReference type="OrthoDB" id="676979at2759"/>
<dbReference type="Gene3D" id="3.80.10.10">
    <property type="entry name" value="Ribonuclease Inhibitor"/>
    <property type="match status" value="2"/>
</dbReference>
<comment type="function">
    <text evidence="1">Cilium-specific protein required for cilia structures.</text>
</comment>
<evidence type="ECO:0000256" key="2">
    <source>
        <dbReference type="ARBA" id="ARBA00022614"/>
    </source>
</evidence>
<dbReference type="InterPro" id="IPR032675">
    <property type="entry name" value="LRR_dom_sf"/>
</dbReference>
<dbReference type="PANTHER" id="PTHR45973">
    <property type="entry name" value="PROTEIN PHOSPHATASE 1 REGULATORY SUBUNIT SDS22-RELATED"/>
    <property type="match status" value="1"/>
</dbReference>
<proteinExistence type="predicted"/>
<dbReference type="InterPro" id="IPR001611">
    <property type="entry name" value="Leu-rich_rpt"/>
</dbReference>
<protein>
    <recommendedName>
        <fullName evidence="4">Dynein axonemal assembly factor 1 homolog</fullName>
    </recommendedName>
</protein>
<dbReference type="InterPro" id="IPR050576">
    <property type="entry name" value="Cilia_flagella_integrity"/>
</dbReference>
<evidence type="ECO:0000313" key="6">
    <source>
        <dbReference type="Proteomes" id="UP000792457"/>
    </source>
</evidence>
<evidence type="ECO:0000256" key="3">
    <source>
        <dbReference type="ARBA" id="ARBA00022737"/>
    </source>
</evidence>
<gene>
    <name evidence="5" type="ORF">J437_LFUL000999</name>
</gene>
<dbReference type="Proteomes" id="UP000792457">
    <property type="component" value="Unassembled WGS sequence"/>
</dbReference>
<evidence type="ECO:0000256" key="1">
    <source>
        <dbReference type="ARBA" id="ARBA00003843"/>
    </source>
</evidence>
<dbReference type="PROSITE" id="PS51450">
    <property type="entry name" value="LRR"/>
    <property type="match status" value="1"/>
</dbReference>
<dbReference type="AlphaFoldDB" id="A0A8K0KFV8"/>
<keyword evidence="3" id="KW-0677">Repeat</keyword>
<name>A0A8K0KFV8_LADFU</name>
<comment type="caution">
    <text evidence="5">The sequence shown here is derived from an EMBL/GenBank/DDBJ whole genome shotgun (WGS) entry which is preliminary data.</text>
</comment>
<reference evidence="5" key="1">
    <citation type="submission" date="2013-04" db="EMBL/GenBank/DDBJ databases">
        <authorList>
            <person name="Qu J."/>
            <person name="Murali S.C."/>
            <person name="Bandaranaike D."/>
            <person name="Bellair M."/>
            <person name="Blankenburg K."/>
            <person name="Chao H."/>
            <person name="Dinh H."/>
            <person name="Doddapaneni H."/>
            <person name="Downs B."/>
            <person name="Dugan-Rocha S."/>
            <person name="Elkadiri S."/>
            <person name="Gnanaolivu R.D."/>
            <person name="Hernandez B."/>
            <person name="Javaid M."/>
            <person name="Jayaseelan J.C."/>
            <person name="Lee S."/>
            <person name="Li M."/>
            <person name="Ming W."/>
            <person name="Munidasa M."/>
            <person name="Muniz J."/>
            <person name="Nguyen L."/>
            <person name="Ongeri F."/>
            <person name="Osuji N."/>
            <person name="Pu L.-L."/>
            <person name="Puazo M."/>
            <person name="Qu C."/>
            <person name="Quiroz J."/>
            <person name="Raj R."/>
            <person name="Weissenberger G."/>
            <person name="Xin Y."/>
            <person name="Zou X."/>
            <person name="Han Y."/>
            <person name="Richards S."/>
            <person name="Worley K."/>
            <person name="Muzny D."/>
            <person name="Gibbs R."/>
        </authorList>
    </citation>
    <scope>NUCLEOTIDE SEQUENCE</scope>
    <source>
        <strain evidence="5">Sampled in the wild</strain>
    </source>
</reference>
<keyword evidence="6" id="KW-1185">Reference proteome</keyword>